<feature type="compositionally biased region" description="Acidic residues" evidence="2">
    <location>
        <begin position="59"/>
        <end position="72"/>
    </location>
</feature>
<evidence type="ECO:0000313" key="5">
    <source>
        <dbReference type="Proteomes" id="UP000094285"/>
    </source>
</evidence>
<dbReference type="Proteomes" id="UP000094285">
    <property type="component" value="Unassembled WGS sequence"/>
</dbReference>
<dbReference type="SUPFAM" id="SSF143437">
    <property type="entry name" value="THUMP domain-like"/>
    <property type="match status" value="1"/>
</dbReference>
<dbReference type="PANTHER" id="PTHR13452:SF10">
    <property type="entry name" value="THUMP DOMAIN-CONTAINING PROTEIN 1"/>
    <property type="match status" value="1"/>
</dbReference>
<dbReference type="GeneID" id="30985207"/>
<evidence type="ECO:0000313" key="4">
    <source>
        <dbReference type="EMBL" id="ODV78843.1"/>
    </source>
</evidence>
<dbReference type="STRING" id="984487.A0A1E4SH58"/>
<dbReference type="GO" id="GO:0051391">
    <property type="term" value="P:tRNA acetylation"/>
    <property type="evidence" value="ECO:0007669"/>
    <property type="project" value="EnsemblFungi"/>
</dbReference>
<dbReference type="PANTHER" id="PTHR13452">
    <property type="entry name" value="THUMP DOMAIN CONTAINING PROTEIN 1-RELATED"/>
    <property type="match status" value="1"/>
</dbReference>
<dbReference type="SMART" id="SM00981">
    <property type="entry name" value="THUMP"/>
    <property type="match status" value="1"/>
</dbReference>
<dbReference type="PROSITE" id="PS51165">
    <property type="entry name" value="THUMP"/>
    <property type="match status" value="1"/>
</dbReference>
<dbReference type="Gene3D" id="3.30.2300.10">
    <property type="entry name" value="THUMP superfamily"/>
    <property type="match status" value="1"/>
</dbReference>
<dbReference type="FunFam" id="3.30.2300.10:FF:000001">
    <property type="entry name" value="THUMP domain-containing protein 1"/>
    <property type="match status" value="1"/>
</dbReference>
<evidence type="ECO:0000256" key="2">
    <source>
        <dbReference type="SAM" id="MobiDB-lite"/>
    </source>
</evidence>
<evidence type="ECO:0000256" key="1">
    <source>
        <dbReference type="PROSITE-ProRule" id="PRU00529"/>
    </source>
</evidence>
<dbReference type="RefSeq" id="XP_020063965.1">
    <property type="nucleotide sequence ID" value="XM_020211071.1"/>
</dbReference>
<protein>
    <recommendedName>
        <fullName evidence="3">THUMP domain-containing protein</fullName>
    </recommendedName>
</protein>
<organism evidence="4 5">
    <name type="scientific">Suhomyces tanzawaensis NRRL Y-17324</name>
    <dbReference type="NCBI Taxonomy" id="984487"/>
    <lineage>
        <taxon>Eukaryota</taxon>
        <taxon>Fungi</taxon>
        <taxon>Dikarya</taxon>
        <taxon>Ascomycota</taxon>
        <taxon>Saccharomycotina</taxon>
        <taxon>Pichiomycetes</taxon>
        <taxon>Debaryomycetaceae</taxon>
        <taxon>Suhomyces</taxon>
    </lineage>
</organism>
<keyword evidence="1" id="KW-0694">RNA-binding</keyword>
<dbReference type="OrthoDB" id="367221at2759"/>
<feature type="domain" description="THUMP" evidence="3">
    <location>
        <begin position="134"/>
        <end position="243"/>
    </location>
</feature>
<name>A0A1E4SH58_9ASCO</name>
<reference evidence="5" key="1">
    <citation type="submission" date="2016-05" db="EMBL/GenBank/DDBJ databases">
        <title>Comparative genomics of biotechnologically important yeasts.</title>
        <authorList>
            <consortium name="DOE Joint Genome Institute"/>
            <person name="Riley R."/>
            <person name="Haridas S."/>
            <person name="Wolfe K.H."/>
            <person name="Lopes M.R."/>
            <person name="Hittinger C.T."/>
            <person name="Goker M."/>
            <person name="Salamov A."/>
            <person name="Wisecaver J."/>
            <person name="Long T.M."/>
            <person name="Aerts A.L."/>
            <person name="Barry K."/>
            <person name="Choi C."/>
            <person name="Clum A."/>
            <person name="Coughlan A.Y."/>
            <person name="Deshpande S."/>
            <person name="Douglass A.P."/>
            <person name="Hanson S.J."/>
            <person name="Klenk H.-P."/>
            <person name="Labutti K."/>
            <person name="Lapidus A."/>
            <person name="Lindquist E."/>
            <person name="Lipzen A."/>
            <person name="Meier-Kolthoff J.P."/>
            <person name="Ohm R.A."/>
            <person name="Otillar R.P."/>
            <person name="Pangilinan J."/>
            <person name="Peng Y."/>
            <person name="Rokas A."/>
            <person name="Rosa C.A."/>
            <person name="Scheuner C."/>
            <person name="Sibirny A.A."/>
            <person name="Slot J.C."/>
            <person name="Stielow J.B."/>
            <person name="Sun H."/>
            <person name="Kurtzman C.P."/>
            <person name="Blackwell M."/>
            <person name="Grigoriev I.V."/>
            <person name="Jeffries T.W."/>
        </authorList>
    </citation>
    <scope>NUCLEOTIDE SEQUENCE [LARGE SCALE GENOMIC DNA]</scope>
    <source>
        <strain evidence="5">NRRL Y-17324</strain>
    </source>
</reference>
<feature type="region of interest" description="Disordered" evidence="2">
    <location>
        <begin position="59"/>
        <end position="80"/>
    </location>
</feature>
<dbReference type="AlphaFoldDB" id="A0A1E4SH58"/>
<keyword evidence="5" id="KW-1185">Reference proteome</keyword>
<dbReference type="Pfam" id="PF02926">
    <property type="entry name" value="THUMP"/>
    <property type="match status" value="1"/>
</dbReference>
<proteinExistence type="predicted"/>
<dbReference type="GO" id="GO:0003723">
    <property type="term" value="F:RNA binding"/>
    <property type="evidence" value="ECO:0007669"/>
    <property type="project" value="UniProtKB-UniRule"/>
</dbReference>
<gene>
    <name evidence="4" type="ORF">CANTADRAFT_7167</name>
</gene>
<feature type="compositionally biased region" description="Basic and acidic residues" evidence="2">
    <location>
        <begin position="274"/>
        <end position="303"/>
    </location>
</feature>
<dbReference type="EMBL" id="KV453913">
    <property type="protein sequence ID" value="ODV78843.1"/>
    <property type="molecule type" value="Genomic_DNA"/>
</dbReference>
<feature type="region of interest" description="Disordered" evidence="2">
    <location>
        <begin position="1"/>
        <end position="21"/>
    </location>
</feature>
<sequence length="303" mass="34139">MGKRSGDFSGGKHKKQKVGGFVDPNTRGVYATCNRGREQQCRKELMNLFSEKIEEYFDLAEGDEDEDEDERDGDEKKPLSVEEQIQKELDELKEAKTSKKELLKPIELGCECLVFIKTRKPVVPEILVERICAESASSGIKTTRFTQKLSPVTYSVSATLDELRKLAKLVLAPHFHKEVGQKPYKFAIQVSKRNFNSIPRGDMIKTIAECVGREHGHSVDLKQYDKLIVVECYKSNIGMGVVNDYLKLEKFNLQQLFEKNAVSDGVSRVKPKKAKGETEDAKTNPKDQKDDSEGANSGDDKTD</sequence>
<feature type="region of interest" description="Disordered" evidence="2">
    <location>
        <begin position="264"/>
        <end position="303"/>
    </location>
</feature>
<dbReference type="InterPro" id="IPR004114">
    <property type="entry name" value="THUMP_dom"/>
</dbReference>
<dbReference type="InterPro" id="IPR040183">
    <property type="entry name" value="THUMPD1-like"/>
</dbReference>
<accession>A0A1E4SH58</accession>
<evidence type="ECO:0000259" key="3">
    <source>
        <dbReference type="PROSITE" id="PS51165"/>
    </source>
</evidence>
<dbReference type="CDD" id="cd11717">
    <property type="entry name" value="THUMP_THUMPD1_like"/>
    <property type="match status" value="1"/>
</dbReference>